<keyword evidence="3" id="KW-1185">Reference proteome</keyword>
<evidence type="ECO:0000259" key="1">
    <source>
        <dbReference type="PROSITE" id="PS50853"/>
    </source>
</evidence>
<dbReference type="Proteomes" id="UP001529510">
    <property type="component" value="Unassembled WGS sequence"/>
</dbReference>
<feature type="non-terminal residue" evidence="2">
    <location>
        <position position="1"/>
    </location>
</feature>
<dbReference type="EMBL" id="JAMKFB020000001">
    <property type="protein sequence ID" value="KAL0203993.1"/>
    <property type="molecule type" value="Genomic_DNA"/>
</dbReference>
<dbReference type="Pfam" id="PF00041">
    <property type="entry name" value="fn3"/>
    <property type="match status" value="1"/>
</dbReference>
<dbReference type="PROSITE" id="PS50853">
    <property type="entry name" value="FN3"/>
    <property type="match status" value="1"/>
</dbReference>
<reference evidence="2 3" key="1">
    <citation type="submission" date="2024-05" db="EMBL/GenBank/DDBJ databases">
        <title>Genome sequencing and assembly of Indian major carp, Cirrhinus mrigala (Hamilton, 1822).</title>
        <authorList>
            <person name="Mohindra V."/>
            <person name="Chowdhury L.M."/>
            <person name="Lal K."/>
            <person name="Jena J.K."/>
        </authorList>
    </citation>
    <scope>NUCLEOTIDE SEQUENCE [LARGE SCALE GENOMIC DNA]</scope>
    <source>
        <strain evidence="2">CM1030</strain>
        <tissue evidence="2">Blood</tissue>
    </source>
</reference>
<evidence type="ECO:0000313" key="3">
    <source>
        <dbReference type="Proteomes" id="UP001529510"/>
    </source>
</evidence>
<evidence type="ECO:0000313" key="2">
    <source>
        <dbReference type="EMBL" id="KAL0203993.1"/>
    </source>
</evidence>
<organism evidence="2 3">
    <name type="scientific">Cirrhinus mrigala</name>
    <name type="common">Mrigala</name>
    <dbReference type="NCBI Taxonomy" id="683832"/>
    <lineage>
        <taxon>Eukaryota</taxon>
        <taxon>Metazoa</taxon>
        <taxon>Chordata</taxon>
        <taxon>Craniata</taxon>
        <taxon>Vertebrata</taxon>
        <taxon>Euteleostomi</taxon>
        <taxon>Actinopterygii</taxon>
        <taxon>Neopterygii</taxon>
        <taxon>Teleostei</taxon>
        <taxon>Ostariophysi</taxon>
        <taxon>Cypriniformes</taxon>
        <taxon>Cyprinidae</taxon>
        <taxon>Labeoninae</taxon>
        <taxon>Labeonini</taxon>
        <taxon>Cirrhinus</taxon>
    </lineage>
</organism>
<dbReference type="InterPro" id="IPR003961">
    <property type="entry name" value="FN3_dom"/>
</dbReference>
<name>A0ABD0RZL5_CIRMR</name>
<dbReference type="Gene3D" id="2.60.40.10">
    <property type="entry name" value="Immunoglobulins"/>
    <property type="match status" value="1"/>
</dbReference>
<dbReference type="AlphaFoldDB" id="A0ABD0RZL5"/>
<sequence>APPRGVDVVVLNATSARVSWKPPVAERQHGKIRGYQVTYARRTAGERTVSPRIRELLLRDPQVGVFTSLTYGHTHTNTLLS</sequence>
<gene>
    <name evidence="2" type="ORF">M9458_002011</name>
</gene>
<proteinExistence type="predicted"/>
<dbReference type="SUPFAM" id="SSF49265">
    <property type="entry name" value="Fibronectin type III"/>
    <property type="match status" value="1"/>
</dbReference>
<protein>
    <recommendedName>
        <fullName evidence="1">Fibronectin type-III domain-containing protein</fullName>
    </recommendedName>
</protein>
<dbReference type="InterPro" id="IPR036116">
    <property type="entry name" value="FN3_sf"/>
</dbReference>
<dbReference type="InterPro" id="IPR013783">
    <property type="entry name" value="Ig-like_fold"/>
</dbReference>
<accession>A0ABD0RZL5</accession>
<dbReference type="CDD" id="cd00063">
    <property type="entry name" value="FN3"/>
    <property type="match status" value="1"/>
</dbReference>
<comment type="caution">
    <text evidence="2">The sequence shown here is derived from an EMBL/GenBank/DDBJ whole genome shotgun (WGS) entry which is preliminary data.</text>
</comment>
<feature type="domain" description="Fibronectin type-III" evidence="1">
    <location>
        <begin position="2"/>
        <end position="81"/>
    </location>
</feature>